<dbReference type="PANTHER" id="PTHR11685">
    <property type="entry name" value="RBR FAMILY RING FINGER AND IBR DOMAIN-CONTAINING"/>
    <property type="match status" value="1"/>
</dbReference>
<proteinExistence type="inferred from homology"/>
<evidence type="ECO:0000256" key="9">
    <source>
        <dbReference type="ARBA" id="ARBA00022771"/>
    </source>
</evidence>
<evidence type="ECO:0000256" key="3">
    <source>
        <dbReference type="ARBA" id="ARBA00003976"/>
    </source>
</evidence>
<protein>
    <recommendedName>
        <fullName evidence="5">RBR-type E3 ubiquitin transferase</fullName>
        <ecNumber evidence="5">2.3.2.31</ecNumber>
    </recommendedName>
</protein>
<dbReference type="InterPro" id="IPR002156">
    <property type="entry name" value="RNaseH_domain"/>
</dbReference>
<dbReference type="InterPro" id="IPR036397">
    <property type="entry name" value="RNaseH_sf"/>
</dbReference>
<comment type="similarity">
    <text evidence="4">Belongs to the RBR family. Ariadne subfamily.</text>
</comment>
<accession>A0A1D6L7P1</accession>
<dbReference type="GO" id="GO:0016567">
    <property type="term" value="P:protein ubiquitination"/>
    <property type="evidence" value="ECO:0007669"/>
    <property type="project" value="InterPro"/>
</dbReference>
<comment type="function">
    <text evidence="3">Might act as an E3 ubiquitin-protein ligase, or as part of E3 complex, which accepts ubiquitin from specific E2 ubiquitin-conjugating enzymes and then transfers it to substrates.</text>
</comment>
<comment type="cofactor">
    <cofactor evidence="2">
        <name>Zn(2+)</name>
        <dbReference type="ChEBI" id="CHEBI:29105"/>
    </cofactor>
</comment>
<dbReference type="InterPro" id="IPR044066">
    <property type="entry name" value="TRIAD_supradom"/>
</dbReference>
<dbReference type="GO" id="GO:0061630">
    <property type="term" value="F:ubiquitin protein ligase activity"/>
    <property type="evidence" value="ECO:0007669"/>
    <property type="project" value="UniProtKB-EC"/>
</dbReference>
<keyword evidence="10" id="KW-0833">Ubl conjugation pathway</keyword>
<organism evidence="12">
    <name type="scientific">Zea mays</name>
    <name type="common">Maize</name>
    <dbReference type="NCBI Taxonomy" id="4577"/>
    <lineage>
        <taxon>Eukaryota</taxon>
        <taxon>Viridiplantae</taxon>
        <taxon>Streptophyta</taxon>
        <taxon>Embryophyta</taxon>
        <taxon>Tracheophyta</taxon>
        <taxon>Spermatophyta</taxon>
        <taxon>Magnoliopsida</taxon>
        <taxon>Liliopsida</taxon>
        <taxon>Poales</taxon>
        <taxon>Poaceae</taxon>
        <taxon>PACMAD clade</taxon>
        <taxon>Panicoideae</taxon>
        <taxon>Andropogonodae</taxon>
        <taxon>Andropogoneae</taxon>
        <taxon>Tripsacinae</taxon>
        <taxon>Zea</taxon>
    </lineage>
</organism>
<keyword evidence="8" id="KW-0677">Repeat</keyword>
<dbReference type="Gene3D" id="3.30.420.10">
    <property type="entry name" value="Ribonuclease H-like superfamily/Ribonuclease H"/>
    <property type="match status" value="1"/>
</dbReference>
<evidence type="ECO:0000256" key="5">
    <source>
        <dbReference type="ARBA" id="ARBA00012251"/>
    </source>
</evidence>
<evidence type="ECO:0000256" key="2">
    <source>
        <dbReference type="ARBA" id="ARBA00001947"/>
    </source>
</evidence>
<name>A0A1D6L7P1_MAIZE</name>
<dbReference type="Pfam" id="PF13456">
    <property type="entry name" value="RVT_3"/>
    <property type="match status" value="1"/>
</dbReference>
<dbReference type="FunFam" id="3.30.40.10:FF:000230">
    <property type="entry name" value="RBR-type E3 ubiquitin transferase"/>
    <property type="match status" value="1"/>
</dbReference>
<evidence type="ECO:0000256" key="1">
    <source>
        <dbReference type="ARBA" id="ARBA00001798"/>
    </source>
</evidence>
<evidence type="ECO:0000256" key="4">
    <source>
        <dbReference type="ARBA" id="ARBA00005884"/>
    </source>
</evidence>
<dbReference type="ExpressionAtlas" id="A0A1D6L7P1">
    <property type="expression patterns" value="baseline and differential"/>
</dbReference>
<dbReference type="GO" id="GO:0004523">
    <property type="term" value="F:RNA-DNA hybrid ribonuclease activity"/>
    <property type="evidence" value="ECO:0007669"/>
    <property type="project" value="InterPro"/>
</dbReference>
<dbReference type="GO" id="GO:0008270">
    <property type="term" value="F:zinc ion binding"/>
    <property type="evidence" value="ECO:0007669"/>
    <property type="project" value="UniProtKB-KW"/>
</dbReference>
<dbReference type="PROSITE" id="PS50089">
    <property type="entry name" value="ZF_RING_2"/>
    <property type="match status" value="1"/>
</dbReference>
<dbReference type="GO" id="GO:0003676">
    <property type="term" value="F:nucleic acid binding"/>
    <property type="evidence" value="ECO:0007669"/>
    <property type="project" value="InterPro"/>
</dbReference>
<evidence type="ECO:0000313" key="12">
    <source>
        <dbReference type="EMBL" id="ONM10268.1"/>
    </source>
</evidence>
<dbReference type="eggNOG" id="KOG1812">
    <property type="taxonomic scope" value="Eukaryota"/>
</dbReference>
<keyword evidence="9" id="KW-0863">Zinc-finger</keyword>
<keyword evidence="7" id="KW-0479">Metal-binding</keyword>
<dbReference type="EMBL" id="CM007647">
    <property type="protein sequence ID" value="ONM10268.1"/>
    <property type="molecule type" value="Genomic_DNA"/>
</dbReference>
<dbReference type="InterPro" id="IPR031127">
    <property type="entry name" value="E3_UB_ligase_RBR"/>
</dbReference>
<dbReference type="AlphaFoldDB" id="A0A1D6L7P1"/>
<dbReference type="STRING" id="4577.A0A1D6L7P1"/>
<dbReference type="CDD" id="cd22582">
    <property type="entry name" value="BRcat_RBR_unk"/>
    <property type="match status" value="1"/>
</dbReference>
<dbReference type="InterPro" id="IPR013083">
    <property type="entry name" value="Znf_RING/FYVE/PHD"/>
</dbReference>
<dbReference type="SMART" id="SM00647">
    <property type="entry name" value="IBR"/>
    <property type="match status" value="1"/>
</dbReference>
<dbReference type="InterPro" id="IPR001841">
    <property type="entry name" value="Znf_RING"/>
</dbReference>
<dbReference type="PROSITE" id="PS00518">
    <property type="entry name" value="ZF_RING_1"/>
    <property type="match status" value="1"/>
</dbReference>
<keyword evidence="6" id="KW-0808">Transferase</keyword>
<dbReference type="SMR" id="A0A1D6L7P1"/>
<dbReference type="SUPFAM" id="SSF57850">
    <property type="entry name" value="RING/U-box"/>
    <property type="match status" value="1"/>
</dbReference>
<gene>
    <name evidence="12" type="ORF">ZEAMMB73_Zm00001d034445</name>
</gene>
<evidence type="ECO:0000256" key="8">
    <source>
        <dbReference type="ARBA" id="ARBA00022737"/>
    </source>
</evidence>
<dbReference type="EC" id="2.3.2.31" evidence="5"/>
<comment type="catalytic activity">
    <reaction evidence="1">
        <text>[E2 ubiquitin-conjugating enzyme]-S-ubiquitinyl-L-cysteine + [acceptor protein]-L-lysine = [E2 ubiquitin-conjugating enzyme]-L-cysteine + [acceptor protein]-N(6)-ubiquitinyl-L-lysine.</text>
        <dbReference type="EC" id="2.3.2.31"/>
    </reaction>
</comment>
<dbReference type="Pfam" id="PF01485">
    <property type="entry name" value="IBR"/>
    <property type="match status" value="1"/>
</dbReference>
<evidence type="ECO:0000256" key="11">
    <source>
        <dbReference type="ARBA" id="ARBA00022833"/>
    </source>
</evidence>
<dbReference type="OMA" id="SRCSIKH"/>
<dbReference type="InterPro" id="IPR002867">
    <property type="entry name" value="IBR_dom"/>
</dbReference>
<dbReference type="PROSITE" id="PS51873">
    <property type="entry name" value="TRIAD"/>
    <property type="match status" value="1"/>
</dbReference>
<evidence type="ECO:0000256" key="7">
    <source>
        <dbReference type="ARBA" id="ARBA00022723"/>
    </source>
</evidence>
<dbReference type="PaxDb" id="4577-GRMZM2G141244_P01"/>
<dbReference type="InParanoid" id="A0A1D6L7P1"/>
<evidence type="ECO:0000256" key="6">
    <source>
        <dbReference type="ARBA" id="ARBA00022679"/>
    </source>
</evidence>
<keyword evidence="11" id="KW-0862">Zinc</keyword>
<evidence type="ECO:0000256" key="10">
    <source>
        <dbReference type="ARBA" id="ARBA00022786"/>
    </source>
</evidence>
<reference evidence="12" key="1">
    <citation type="submission" date="2015-12" db="EMBL/GenBank/DDBJ databases">
        <title>Update maize B73 reference genome by single molecule sequencing technologies.</title>
        <authorList>
            <consortium name="Maize Genome Sequencing Project"/>
            <person name="Ware D."/>
        </authorList>
    </citation>
    <scope>NUCLEOTIDE SEQUENCE [LARGE SCALE GENOMIC DNA]</scope>
    <source>
        <tissue evidence="12">Seedling</tissue>
    </source>
</reference>
<dbReference type="InterPro" id="IPR017907">
    <property type="entry name" value="Znf_RING_CS"/>
</dbReference>
<sequence>MRCPTPTGFSIMAATGDQLAAVRVRGRASVRVNPSFFSPNTASSTSSPSSAHPMFGVFCKGQQMLIADEMVGLADGDPGTPVLAVAVCGPQGDVVVGGHKPASGFVSGHDGGGGDVGQVLLEAMALVEGLRTAIRMGITSVKAFTDHRLLYNCMVGLSRPAGDEQLADMISQALSAQKQFERCEISLAEQGQVGNAVKLAKEVELEAEIGRYLSTTKERTETCRICLEDVDSRKMHAVEGCAHRFCLVCMKTHMKMRLLGGLAPRCPQPGCATKLGAEGAAALLSPRLVGMMAQRRLKEEEEEEQMSIHPSLRVYCPYPRCSALMPLSEVLRGSLSPEYPATFRECAECGGPMCVECKVPWHGPLSCPEYRRRYPHGGGPEDVALQKLARQRLWQRCESCHHMIELAVGCAHIICV</sequence>
<dbReference type="Gene3D" id="3.30.40.10">
    <property type="entry name" value="Zinc/RING finger domain, C3HC4 (zinc finger)"/>
    <property type="match status" value="1"/>
</dbReference>